<proteinExistence type="predicted"/>
<keyword evidence="3" id="KW-1185">Reference proteome</keyword>
<dbReference type="RefSeq" id="WP_214173220.1">
    <property type="nucleotide sequence ID" value="NZ_JAHCVJ010000012.1"/>
</dbReference>
<comment type="caution">
    <text evidence="2">The sequence shown here is derived from an EMBL/GenBank/DDBJ whole genome shotgun (WGS) entry which is preliminary data.</text>
</comment>
<evidence type="ECO:0000313" key="3">
    <source>
        <dbReference type="Proteomes" id="UP000811899"/>
    </source>
</evidence>
<sequence length="99" mass="11817">MECELMACCQFFIDNMKNMPQTEEYIKKRLCFGDYSSCNRYRIFKEFGGENVPFDLDPYDTEEVKKVMQCLRKKQECKKAHMSEPKQSLENDMKTSRNS</sequence>
<gene>
    <name evidence="2" type="ORF">KI809_19240</name>
</gene>
<dbReference type="Proteomes" id="UP000811899">
    <property type="component" value="Unassembled WGS sequence"/>
</dbReference>
<evidence type="ECO:0000256" key="1">
    <source>
        <dbReference type="SAM" id="MobiDB-lite"/>
    </source>
</evidence>
<organism evidence="2 3">
    <name type="scientific">Geoanaerobacter pelophilus</name>
    <dbReference type="NCBI Taxonomy" id="60036"/>
    <lineage>
        <taxon>Bacteria</taxon>
        <taxon>Pseudomonadati</taxon>
        <taxon>Thermodesulfobacteriota</taxon>
        <taxon>Desulfuromonadia</taxon>
        <taxon>Geobacterales</taxon>
        <taxon>Geobacteraceae</taxon>
        <taxon>Geoanaerobacter</taxon>
    </lineage>
</organism>
<accession>A0AAW4L6C1</accession>
<feature type="region of interest" description="Disordered" evidence="1">
    <location>
        <begin position="79"/>
        <end position="99"/>
    </location>
</feature>
<name>A0AAW4L6C1_9BACT</name>
<dbReference type="EMBL" id="JAHCVJ010000012">
    <property type="protein sequence ID" value="MBT0666448.1"/>
    <property type="molecule type" value="Genomic_DNA"/>
</dbReference>
<protein>
    <submittedName>
        <fullName evidence="2">Uncharacterized protein</fullName>
    </submittedName>
</protein>
<dbReference type="AlphaFoldDB" id="A0AAW4L6C1"/>
<reference evidence="2 3" key="1">
    <citation type="submission" date="2021-05" db="EMBL/GenBank/DDBJ databases">
        <title>The draft genome of Geobacter pelophilus DSM 12255.</title>
        <authorList>
            <person name="Xu Z."/>
            <person name="Masuda Y."/>
            <person name="Itoh H."/>
            <person name="Senoo K."/>
        </authorList>
    </citation>
    <scope>NUCLEOTIDE SEQUENCE [LARGE SCALE GENOMIC DNA]</scope>
    <source>
        <strain evidence="2 3">DSM 12255</strain>
    </source>
</reference>
<evidence type="ECO:0000313" key="2">
    <source>
        <dbReference type="EMBL" id="MBT0666448.1"/>
    </source>
</evidence>